<evidence type="ECO:0000256" key="5">
    <source>
        <dbReference type="ARBA" id="ARBA00022448"/>
    </source>
</evidence>
<evidence type="ECO:0000256" key="21">
    <source>
        <dbReference type="ARBA" id="ARBA00048349"/>
    </source>
</evidence>
<feature type="region of interest" description="Disordered" evidence="22">
    <location>
        <begin position="1"/>
        <end position="59"/>
    </location>
</feature>
<evidence type="ECO:0000256" key="23">
    <source>
        <dbReference type="SAM" id="Phobius"/>
    </source>
</evidence>
<keyword evidence="5" id="KW-0813">Transport</keyword>
<evidence type="ECO:0000256" key="9">
    <source>
        <dbReference type="ARBA" id="ARBA00022833"/>
    </source>
</evidence>
<keyword evidence="16" id="KW-0804">Transcription</keyword>
<sequence length="518" mass="57535">MIHPSITSTTDGDGSSTSGEGEKTSILESVKALGPQSPENKEEGSKHGDNDNLKDVEAGNETTPSIKYVTAMERKFVTQVRAIKEYLLTVDELQGLQKHMKRSPHSNQNVMFMYWRWEVEMKAIKKFGTLKNLQEERRMKMAEMDADADCCGAWNARGDDDHDAAVKANEEMEKKRLRTSLTEGSCGIITIAFMINTVNFFLKLLAWYMTGSHSLFAEAIHSLADTVNQLILAYGIHKSTQDANLEHPYGYAYMRHVASLISGVGTFCLGGGLSIYHGVTGLMSMEPVESLHYWGMTVFIVGLASEGATLYLACNSVRKRAKEINLTFREFILRGRDPSLNVVILEDTAAVAGVVVATACMGLTTLFGSPIPDACGSLVIGCLLGGVASFIIYSNSAALVGRSIPQDNLNSINNELENDMMIRAIHDVKGIDMGNNMVRYKAEVDFDGRELTRLYLETPARKEIYEEFLAVKTKEQFENFMLLHGEGIVDSLGYEIDRIEARLWKSHPEIRHCDLEIL</sequence>
<evidence type="ECO:0000256" key="14">
    <source>
        <dbReference type="ARBA" id="ARBA00023128"/>
    </source>
</evidence>
<evidence type="ECO:0000256" key="17">
    <source>
        <dbReference type="ARBA" id="ARBA00023242"/>
    </source>
</evidence>
<proteinExistence type="inferred from homology"/>
<evidence type="ECO:0000256" key="3">
    <source>
        <dbReference type="ARBA" id="ARBA00004240"/>
    </source>
</evidence>
<keyword evidence="15 23" id="KW-0472">Membrane</keyword>
<evidence type="ECO:0000256" key="4">
    <source>
        <dbReference type="ARBA" id="ARBA00008873"/>
    </source>
</evidence>
<dbReference type="InterPro" id="IPR058533">
    <property type="entry name" value="Cation_efflux_TM"/>
</dbReference>
<evidence type="ECO:0000256" key="19">
    <source>
        <dbReference type="ARBA" id="ARBA00034845"/>
    </source>
</evidence>
<comment type="catalytic activity">
    <reaction evidence="21">
        <text>Zn(2+)(in) + 2 H(+)(out) = Zn(2+)(out) + 2 H(+)(in)</text>
        <dbReference type="Rhea" id="RHEA:72627"/>
        <dbReference type="ChEBI" id="CHEBI:15378"/>
        <dbReference type="ChEBI" id="CHEBI:29105"/>
    </reaction>
</comment>
<keyword evidence="12" id="KW-0805">Transcription regulation</keyword>
<dbReference type="CDD" id="cd21078">
    <property type="entry name" value="NTD_ZNT9"/>
    <property type="match status" value="1"/>
</dbReference>
<feature type="transmembrane region" description="Helical" evidence="23">
    <location>
        <begin position="349"/>
        <end position="368"/>
    </location>
</feature>
<keyword evidence="17" id="KW-0539">Nucleus</keyword>
<dbReference type="InterPro" id="IPR009061">
    <property type="entry name" value="DNA-bd_dom_put_sf"/>
</dbReference>
<keyword evidence="11 23" id="KW-1133">Transmembrane helix</keyword>
<evidence type="ECO:0000256" key="10">
    <source>
        <dbReference type="ARBA" id="ARBA00022906"/>
    </source>
</evidence>
<name>A0ABP1PY91_9HEXA</name>
<keyword evidence="7 23" id="KW-0812">Transmembrane</keyword>
<evidence type="ECO:0000256" key="20">
    <source>
        <dbReference type="ARBA" id="ARBA00034922"/>
    </source>
</evidence>
<keyword evidence="9" id="KW-0862">Zinc</keyword>
<evidence type="ECO:0000256" key="16">
    <source>
        <dbReference type="ARBA" id="ARBA00023163"/>
    </source>
</evidence>
<evidence type="ECO:0000313" key="26">
    <source>
        <dbReference type="Proteomes" id="UP001642540"/>
    </source>
</evidence>
<dbReference type="SUPFAM" id="SSF46955">
    <property type="entry name" value="Putative DNA-binding domain"/>
    <property type="match status" value="1"/>
</dbReference>
<evidence type="ECO:0000256" key="11">
    <source>
        <dbReference type="ARBA" id="ARBA00022989"/>
    </source>
</evidence>
<dbReference type="InterPro" id="IPR002524">
    <property type="entry name" value="Cation_efflux"/>
</dbReference>
<evidence type="ECO:0000313" key="25">
    <source>
        <dbReference type="EMBL" id="CAL8082360.1"/>
    </source>
</evidence>
<keyword evidence="6" id="KW-0050">Antiport</keyword>
<feature type="transmembrane region" description="Helical" evidence="23">
    <location>
        <begin position="291"/>
        <end position="313"/>
    </location>
</feature>
<comment type="similarity">
    <text evidence="4">Belongs to the cation diffusion facilitator (CDF) transporter (TC 2.A.4) family. SLC30A subfamily.</text>
</comment>
<reference evidence="25 26" key="1">
    <citation type="submission" date="2024-08" db="EMBL/GenBank/DDBJ databases">
        <authorList>
            <person name="Cucini C."/>
            <person name="Frati F."/>
        </authorList>
    </citation>
    <scope>NUCLEOTIDE SEQUENCE [LARGE SCALE GENOMIC DNA]</scope>
</reference>
<evidence type="ECO:0000259" key="24">
    <source>
        <dbReference type="Pfam" id="PF01545"/>
    </source>
</evidence>
<evidence type="ECO:0000256" key="2">
    <source>
        <dbReference type="ARBA" id="ARBA00004225"/>
    </source>
</evidence>
<evidence type="ECO:0000256" key="13">
    <source>
        <dbReference type="ARBA" id="ARBA00023065"/>
    </source>
</evidence>
<evidence type="ECO:0000256" key="1">
    <source>
        <dbReference type="ARBA" id="ARBA00004123"/>
    </source>
</evidence>
<keyword evidence="26" id="KW-1185">Reference proteome</keyword>
<evidence type="ECO:0000256" key="8">
    <source>
        <dbReference type="ARBA" id="ARBA00022824"/>
    </source>
</evidence>
<feature type="transmembrane region" description="Helical" evidence="23">
    <location>
        <begin position="184"/>
        <end position="209"/>
    </location>
</feature>
<dbReference type="Pfam" id="PF01545">
    <property type="entry name" value="Cation_efflux"/>
    <property type="match status" value="1"/>
</dbReference>
<comment type="subcellular location">
    <subcellularLocation>
        <location evidence="3">Endoplasmic reticulum</location>
    </subcellularLocation>
    <subcellularLocation>
        <location evidence="2">Mitochondrion membrane</location>
        <topology evidence="2">Multi-pass membrane protein</topology>
    </subcellularLocation>
    <subcellularLocation>
        <location evidence="1">Nucleus</location>
    </subcellularLocation>
</comment>
<feature type="compositionally biased region" description="Basic and acidic residues" evidence="22">
    <location>
        <begin position="39"/>
        <end position="57"/>
    </location>
</feature>
<evidence type="ECO:0000256" key="15">
    <source>
        <dbReference type="ARBA" id="ARBA00023136"/>
    </source>
</evidence>
<feature type="compositionally biased region" description="Low complexity" evidence="22">
    <location>
        <begin position="7"/>
        <end position="19"/>
    </location>
</feature>
<feature type="transmembrane region" description="Helical" evidence="23">
    <location>
        <begin position="374"/>
        <end position="393"/>
    </location>
</feature>
<dbReference type="InterPro" id="IPR037129">
    <property type="entry name" value="XPA_sf"/>
</dbReference>
<feature type="transmembrane region" description="Helical" evidence="23">
    <location>
        <begin position="257"/>
        <end position="279"/>
    </location>
</feature>
<dbReference type="Gene3D" id="1.20.1510.10">
    <property type="entry name" value="Cation efflux protein transmembrane domain"/>
    <property type="match status" value="1"/>
</dbReference>
<gene>
    <name evidence="25" type="ORF">ODALV1_LOCUS5181</name>
</gene>
<dbReference type="Proteomes" id="UP001642540">
    <property type="component" value="Unassembled WGS sequence"/>
</dbReference>
<dbReference type="PANTHER" id="PTHR13414">
    <property type="entry name" value="HUEL-CATION TRANSPORTER"/>
    <property type="match status" value="1"/>
</dbReference>
<dbReference type="Gene3D" id="3.90.530.10">
    <property type="entry name" value="XPA C-terminal domain"/>
    <property type="match status" value="1"/>
</dbReference>
<evidence type="ECO:0000256" key="6">
    <source>
        <dbReference type="ARBA" id="ARBA00022449"/>
    </source>
</evidence>
<organism evidence="25 26">
    <name type="scientific">Orchesella dallaii</name>
    <dbReference type="NCBI Taxonomy" id="48710"/>
    <lineage>
        <taxon>Eukaryota</taxon>
        <taxon>Metazoa</taxon>
        <taxon>Ecdysozoa</taxon>
        <taxon>Arthropoda</taxon>
        <taxon>Hexapoda</taxon>
        <taxon>Collembola</taxon>
        <taxon>Entomobryomorpha</taxon>
        <taxon>Entomobryoidea</taxon>
        <taxon>Orchesellidae</taxon>
        <taxon>Orchesellinae</taxon>
        <taxon>Orchesella</taxon>
    </lineage>
</organism>
<dbReference type="PANTHER" id="PTHR13414:SF9">
    <property type="entry name" value="PROTON-COUPLED ZINC ANTIPORTER SLC30A9, MITOCHONDRIAL"/>
    <property type="match status" value="1"/>
</dbReference>
<dbReference type="InterPro" id="IPR027469">
    <property type="entry name" value="Cation_efflux_TMD_sf"/>
</dbReference>
<keyword evidence="10" id="KW-0864">Zinc transport</keyword>
<feature type="domain" description="Cation efflux protein transmembrane" evidence="24">
    <location>
        <begin position="189"/>
        <end position="400"/>
    </location>
</feature>
<comment type="caution">
    <text evidence="25">The sequence shown here is derived from an EMBL/GenBank/DDBJ whole genome shotgun (WGS) entry which is preliminary data.</text>
</comment>
<accession>A0ABP1PY91</accession>
<dbReference type="EMBL" id="CAXLJM020000015">
    <property type="protein sequence ID" value="CAL8082360.1"/>
    <property type="molecule type" value="Genomic_DNA"/>
</dbReference>
<evidence type="ECO:0000256" key="7">
    <source>
        <dbReference type="ARBA" id="ARBA00022692"/>
    </source>
</evidence>
<keyword evidence="14" id="KW-0496">Mitochondrion</keyword>
<evidence type="ECO:0000256" key="22">
    <source>
        <dbReference type="SAM" id="MobiDB-lite"/>
    </source>
</evidence>
<dbReference type="NCBIfam" id="TIGR01297">
    <property type="entry name" value="CDF"/>
    <property type="match status" value="1"/>
</dbReference>
<dbReference type="SUPFAM" id="SSF161111">
    <property type="entry name" value="Cation efflux protein transmembrane domain-like"/>
    <property type="match status" value="1"/>
</dbReference>
<keyword evidence="13" id="KW-0406">Ion transport</keyword>
<evidence type="ECO:0000256" key="12">
    <source>
        <dbReference type="ARBA" id="ARBA00023015"/>
    </source>
</evidence>
<evidence type="ECO:0000256" key="18">
    <source>
        <dbReference type="ARBA" id="ARBA00033405"/>
    </source>
</evidence>
<dbReference type="InterPro" id="IPR040177">
    <property type="entry name" value="SLC30A9"/>
</dbReference>
<keyword evidence="8" id="KW-0256">Endoplasmic reticulum</keyword>
<protein>
    <recommendedName>
        <fullName evidence="19">Proton-coupled zinc antiporter SLC30A9, mitochondrial</fullName>
    </recommendedName>
    <alternativeName>
        <fullName evidence="18">Solute carrier family 30 member 9</fullName>
    </alternativeName>
    <alternativeName>
        <fullName evidence="20">Zinc transporter 9</fullName>
    </alternativeName>
</protein>